<proteinExistence type="predicted"/>
<keyword evidence="2" id="KW-0802">TPR repeat</keyword>
<dbReference type="PANTHER" id="PTHR44943:SF4">
    <property type="entry name" value="TPR REPEAT-CONTAINING PROTEIN MJ0798"/>
    <property type="match status" value="1"/>
</dbReference>
<evidence type="ECO:0000256" key="3">
    <source>
        <dbReference type="SAM" id="Phobius"/>
    </source>
</evidence>
<dbReference type="AlphaFoldDB" id="A0A0F9IKD6"/>
<dbReference type="Pfam" id="PF14853">
    <property type="entry name" value="Fis1_TPR_C"/>
    <property type="match status" value="1"/>
</dbReference>
<keyword evidence="3" id="KW-1133">Transmembrane helix</keyword>
<keyword evidence="3" id="KW-0472">Membrane</keyword>
<protein>
    <submittedName>
        <fullName evidence="4">Uncharacterized protein</fullName>
    </submittedName>
</protein>
<dbReference type="PROSITE" id="PS50005">
    <property type="entry name" value="TPR"/>
    <property type="match status" value="4"/>
</dbReference>
<dbReference type="InterPro" id="IPR011990">
    <property type="entry name" value="TPR-like_helical_dom_sf"/>
</dbReference>
<feature type="transmembrane region" description="Helical" evidence="3">
    <location>
        <begin position="86"/>
        <end position="110"/>
    </location>
</feature>
<dbReference type="SUPFAM" id="SSF48452">
    <property type="entry name" value="TPR-like"/>
    <property type="match status" value="1"/>
</dbReference>
<keyword evidence="1" id="KW-0677">Repeat</keyword>
<dbReference type="Pfam" id="PF14559">
    <property type="entry name" value="TPR_19"/>
    <property type="match status" value="1"/>
</dbReference>
<evidence type="ECO:0000256" key="1">
    <source>
        <dbReference type="ARBA" id="ARBA00022737"/>
    </source>
</evidence>
<feature type="transmembrane region" description="Helical" evidence="3">
    <location>
        <begin position="54"/>
        <end position="74"/>
    </location>
</feature>
<reference evidence="4" key="1">
    <citation type="journal article" date="2015" name="Nature">
        <title>Complex archaea that bridge the gap between prokaryotes and eukaryotes.</title>
        <authorList>
            <person name="Spang A."/>
            <person name="Saw J.H."/>
            <person name="Jorgensen S.L."/>
            <person name="Zaremba-Niedzwiedzka K."/>
            <person name="Martijn J."/>
            <person name="Lind A.E."/>
            <person name="van Eijk R."/>
            <person name="Schleper C."/>
            <person name="Guy L."/>
            <person name="Ettema T.J."/>
        </authorList>
    </citation>
    <scope>NUCLEOTIDE SEQUENCE</scope>
</reference>
<sequence>MFIGIVINNFLLINSLIIIFSSIILIISLVTKHKIKQNISGENISSQGKMNKSVFSALLVVYGFLIIELDSLILEASEGDYGVDTIIYLLPFVCGFIVILLGSGMLVGMFEQKYLKATRNYEKGQFDKSISRLKNILSQEPTNCIVLNNLGVAYTSLKQFDNALDAFNKALELNPEYKQALNGIGTVYAYLEDFDGAKEMYEKALKIPVKPGVFKILAMTSLISPLLRTLDDQILLNLARVYFKEDDLDRSMEICQKALTINSKNNNIWEKIGEIYIKKKEYDKCIETLESLNKNDRKQGKILSLLGMAYYKKKNLIKTKQYLGQALKLDAKDHLVSYHLAKVYLELKKYKIALKYCNLSLRYEPENKKALELHSQIAKDMFYL</sequence>
<name>A0A0F9IKD6_9ZZZZ</name>
<evidence type="ECO:0000256" key="2">
    <source>
        <dbReference type="ARBA" id="ARBA00022803"/>
    </source>
</evidence>
<feature type="transmembrane region" description="Helical" evidence="3">
    <location>
        <begin position="6"/>
        <end position="30"/>
    </location>
</feature>
<accession>A0A0F9IKD6</accession>
<dbReference type="Pfam" id="PF00515">
    <property type="entry name" value="TPR_1"/>
    <property type="match status" value="1"/>
</dbReference>
<keyword evidence="3" id="KW-0812">Transmembrane</keyword>
<dbReference type="Gene3D" id="1.25.40.10">
    <property type="entry name" value="Tetratricopeptide repeat domain"/>
    <property type="match status" value="3"/>
</dbReference>
<dbReference type="EMBL" id="LAZR01012199">
    <property type="protein sequence ID" value="KKM28056.1"/>
    <property type="molecule type" value="Genomic_DNA"/>
</dbReference>
<dbReference type="PANTHER" id="PTHR44943">
    <property type="entry name" value="CELLULOSE SYNTHASE OPERON PROTEIN C"/>
    <property type="match status" value="1"/>
</dbReference>
<dbReference type="InterPro" id="IPR051685">
    <property type="entry name" value="Ycf3/AcsC/BcsC/TPR_MFPF"/>
</dbReference>
<dbReference type="PROSITE" id="PS50293">
    <property type="entry name" value="TPR_REGION"/>
    <property type="match status" value="1"/>
</dbReference>
<dbReference type="InterPro" id="IPR019734">
    <property type="entry name" value="TPR_rpt"/>
</dbReference>
<organism evidence="4">
    <name type="scientific">marine sediment metagenome</name>
    <dbReference type="NCBI Taxonomy" id="412755"/>
    <lineage>
        <taxon>unclassified sequences</taxon>
        <taxon>metagenomes</taxon>
        <taxon>ecological metagenomes</taxon>
    </lineage>
</organism>
<dbReference type="Pfam" id="PF13181">
    <property type="entry name" value="TPR_8"/>
    <property type="match status" value="1"/>
</dbReference>
<gene>
    <name evidence="4" type="ORF">LCGC14_1568490</name>
</gene>
<comment type="caution">
    <text evidence="4">The sequence shown here is derived from an EMBL/GenBank/DDBJ whole genome shotgun (WGS) entry which is preliminary data.</text>
</comment>
<dbReference type="InterPro" id="IPR028061">
    <property type="entry name" value="Fis1_TPR_C"/>
</dbReference>
<evidence type="ECO:0000313" key="4">
    <source>
        <dbReference type="EMBL" id="KKM28056.1"/>
    </source>
</evidence>
<dbReference type="SMART" id="SM00028">
    <property type="entry name" value="TPR"/>
    <property type="match status" value="7"/>
</dbReference>